<feature type="domain" description="DUF4842" evidence="1">
    <location>
        <begin position="492"/>
        <end position="678"/>
    </location>
</feature>
<comment type="caution">
    <text evidence="2">The sequence shown here is derived from an EMBL/GenBank/DDBJ whole genome shotgun (WGS) entry which is preliminary data.</text>
</comment>
<accession>A0A0P7AEK6</accession>
<dbReference type="PROSITE" id="PS51257">
    <property type="entry name" value="PROKAR_LIPOPROTEIN"/>
    <property type="match status" value="1"/>
</dbReference>
<name>A0A0P7AEK6_9FLAO</name>
<organism evidence="2 3">
    <name type="scientific">Croceitalea dokdonensis DOKDO 023</name>
    <dbReference type="NCBI Taxonomy" id="1300341"/>
    <lineage>
        <taxon>Bacteria</taxon>
        <taxon>Pseudomonadati</taxon>
        <taxon>Bacteroidota</taxon>
        <taxon>Flavobacteriia</taxon>
        <taxon>Flavobacteriales</taxon>
        <taxon>Flavobacteriaceae</taxon>
        <taxon>Croceitalea</taxon>
    </lineage>
</organism>
<dbReference type="RefSeq" id="WP_054560137.1">
    <property type="nucleotide sequence ID" value="NZ_LDJX01000007.1"/>
</dbReference>
<dbReference type="OrthoDB" id="1204817at2"/>
<dbReference type="AlphaFoldDB" id="A0A0P7AEK6"/>
<dbReference type="PATRIC" id="fig|1300341.3.peg.3287"/>
<keyword evidence="3" id="KW-1185">Reference proteome</keyword>
<gene>
    <name evidence="2" type="ORF">I595_3139</name>
</gene>
<dbReference type="Proteomes" id="UP000050280">
    <property type="component" value="Unassembled WGS sequence"/>
</dbReference>
<dbReference type="InterPro" id="IPR031025">
    <property type="entry name" value="LruC_dom"/>
</dbReference>
<dbReference type="InterPro" id="IPR032295">
    <property type="entry name" value="DUF4842"/>
</dbReference>
<dbReference type="Gene3D" id="2.120.10.80">
    <property type="entry name" value="Kelch-type beta propeller"/>
    <property type="match status" value="1"/>
</dbReference>
<sequence length="692" mass="76681">MQLFKTSKNIISIIVLLSMFSCIKDNLDNSVSDTENGEQPTEETLSLVELQFPEGFNFETAKQVTITVNDLSTDAVYTLWAYNDMPFNAQEVNMLTDEGTMETVSNFVTDEFNQVLFTGKSEGGTTTINTTIPSYYNKIYLRRKEGNSFDSQIIDIVENNATYTYTISSNSRRMNTVKTYKSNKQLERSRANRNVSIDSLYAVNGSGQLFTINPLTGNMTDRAAMPQGSYTAAVDQTNQYLYSIGRSNPYPLMRYDMINDTWTTIGNVGMGGPRLDYREEDGLLYFSSGAKVYTIDASNASVIATWDINNLDVTGGGDLAFAADGTLFLSSFGGLYRLDLDENNSYWATRISADNLPFNPTSMTFDSNNELWLASNGASSNLIIMDTVTGGWEYVYGPNSTSGIDFGRTINDLTTFTFVDEDVIDPDTDGDGITDSNDSFPDDADKAFEQFTPSKYGWGTIAFEDLWPFRGDYDFNDTAVNYRVVAVLNSENEAVQLDIYYEVTSDGAGLTNGFGISLENVSPEKITLVTGTKLTENYINIGPNGLEENQTDAVVVLFDDHEGLLNVPGLVSISFDPPITTDELGLAPFNPFLIVGKNRAHEIHLPNQPRTDLGTTMEGLPGVNQDVDGDFKTDSGLPWAISIIHDFKVPEERVPVNQAYNFFEEWATSGGNNFADWYKDNLGYRNSALIKD</sequence>
<dbReference type="EMBL" id="LDJX01000007">
    <property type="protein sequence ID" value="KPM30643.1"/>
    <property type="molecule type" value="Genomic_DNA"/>
</dbReference>
<proteinExistence type="predicted"/>
<dbReference type="STRING" id="1300341.I595_3139"/>
<dbReference type="NCBIfam" id="TIGR04456">
    <property type="entry name" value="LruC_dom"/>
    <property type="match status" value="1"/>
</dbReference>
<dbReference type="InterPro" id="IPR015915">
    <property type="entry name" value="Kelch-typ_b-propeller"/>
</dbReference>
<evidence type="ECO:0000313" key="2">
    <source>
        <dbReference type="EMBL" id="KPM30643.1"/>
    </source>
</evidence>
<reference evidence="2 3" key="1">
    <citation type="submission" date="2015-09" db="EMBL/GenBank/DDBJ databases">
        <title>Genome sequence of the marine flavobacterium Croceitalea dokdonensis DOKDO 023 that contains proton- and sodium-pumping rhodopsins.</title>
        <authorList>
            <person name="Kwon S.-K."/>
            <person name="Lee H.K."/>
            <person name="Kwak M.-J."/>
            <person name="Kim J.F."/>
        </authorList>
    </citation>
    <scope>NUCLEOTIDE SEQUENCE [LARGE SCALE GENOMIC DNA]</scope>
    <source>
        <strain evidence="2 3">DOKDO 023</strain>
    </source>
</reference>
<protein>
    <recommendedName>
        <fullName evidence="1">DUF4842 domain-containing protein</fullName>
    </recommendedName>
</protein>
<evidence type="ECO:0000259" key="1">
    <source>
        <dbReference type="Pfam" id="PF16130"/>
    </source>
</evidence>
<dbReference type="Pfam" id="PF16130">
    <property type="entry name" value="DUF4842"/>
    <property type="match status" value="1"/>
</dbReference>
<evidence type="ECO:0000313" key="3">
    <source>
        <dbReference type="Proteomes" id="UP000050280"/>
    </source>
</evidence>
<dbReference type="SUPFAM" id="SSF63825">
    <property type="entry name" value="YWTD domain"/>
    <property type="match status" value="1"/>
</dbReference>